<keyword evidence="3" id="KW-0808">Transferase</keyword>
<comment type="caution">
    <text evidence="9">The sequence shown here is derived from an EMBL/GenBank/DDBJ whole genome shotgun (WGS) entry which is preliminary data.</text>
</comment>
<organism evidence="9 10">
    <name type="scientific">Brumimicrobium salinarum</name>
    <dbReference type="NCBI Taxonomy" id="2058658"/>
    <lineage>
        <taxon>Bacteria</taxon>
        <taxon>Pseudomonadati</taxon>
        <taxon>Bacteroidota</taxon>
        <taxon>Flavobacteriia</taxon>
        <taxon>Flavobacteriales</taxon>
        <taxon>Crocinitomicaceae</taxon>
        <taxon>Brumimicrobium</taxon>
    </lineage>
</organism>
<keyword evidence="5" id="KW-0574">Periplasm</keyword>
<dbReference type="Proteomes" id="UP000236654">
    <property type="component" value="Unassembled WGS sequence"/>
</dbReference>
<evidence type="ECO:0000313" key="10">
    <source>
        <dbReference type="Proteomes" id="UP000236654"/>
    </source>
</evidence>
<comment type="subcellular location">
    <subcellularLocation>
        <location evidence="1">Periplasm</location>
    </subcellularLocation>
</comment>
<sequence length="377" mass="44803">MKKNKLIKYQLPILFLILIMAPFILSFLKIEGFQRKDENRAFKDNVSLKINQLDRFPTDFNAYFSDNFFFRSPLLNIYHQTKFYIFNTSPHPNKTLIGRDGWNFKGGIELEILGGRKNFTEKQLTEFTNEWKRRKDYFDKKEIPIFWVIAPMKHQIYDQQLPYSIQASQKNRIHNLKKHLDKSLPGLLIYPDKVLKKQKDNHKLYFQLDNHWNQRAGSIVSEIIIEKVRKHFPNQNIPSATALKWKKDTLQEGYHYNVLGIPELYEISESIMPNSYHSTTTEKFGFTPVPGFAYPWEYERRYKNDRIENGVRILFIRDSFGAALIPFIRESFAESLFIFDAWQFKVNEEIVEQYKPDVVVFIGLETNPENTLKKYGN</sequence>
<dbReference type="EMBL" id="PJNI01000002">
    <property type="protein sequence ID" value="PKR81537.1"/>
    <property type="molecule type" value="Genomic_DNA"/>
</dbReference>
<evidence type="ECO:0000256" key="6">
    <source>
        <dbReference type="ARBA" id="ARBA00022841"/>
    </source>
</evidence>
<proteinExistence type="predicted"/>
<evidence type="ECO:0000256" key="4">
    <source>
        <dbReference type="ARBA" id="ARBA00022729"/>
    </source>
</evidence>
<keyword evidence="7" id="KW-0472">Membrane</keyword>
<dbReference type="OrthoDB" id="175771at2"/>
<evidence type="ECO:0000256" key="1">
    <source>
        <dbReference type="ARBA" id="ARBA00004418"/>
    </source>
</evidence>
<dbReference type="Pfam" id="PF16822">
    <property type="entry name" value="ALGX"/>
    <property type="match status" value="1"/>
</dbReference>
<accession>A0A2I0R4P2</accession>
<keyword evidence="6" id="KW-0016">Alginate biosynthesis</keyword>
<feature type="domain" description="AlgX/AlgJ SGNH hydrolase-like" evidence="8">
    <location>
        <begin position="97"/>
        <end position="263"/>
    </location>
</feature>
<keyword evidence="7" id="KW-0812">Transmembrane</keyword>
<dbReference type="UniPathway" id="UPA00286"/>
<evidence type="ECO:0000256" key="2">
    <source>
        <dbReference type="ARBA" id="ARBA00005182"/>
    </source>
</evidence>
<reference evidence="9 10" key="1">
    <citation type="submission" date="2017-12" db="EMBL/GenBank/DDBJ databases">
        <title>The draft genome sequence of Brumimicrobium saltpan LHR20.</title>
        <authorList>
            <person name="Do Z.-J."/>
            <person name="Luo H.-R."/>
        </authorList>
    </citation>
    <scope>NUCLEOTIDE SEQUENCE [LARGE SCALE GENOMIC DNA]</scope>
    <source>
        <strain evidence="9 10">LHR20</strain>
    </source>
</reference>
<dbReference type="RefSeq" id="WP_101333551.1">
    <property type="nucleotide sequence ID" value="NZ_PJNI01000002.1"/>
</dbReference>
<dbReference type="GO" id="GO:0016740">
    <property type="term" value="F:transferase activity"/>
    <property type="evidence" value="ECO:0007669"/>
    <property type="project" value="UniProtKB-KW"/>
</dbReference>
<evidence type="ECO:0000256" key="3">
    <source>
        <dbReference type="ARBA" id="ARBA00022679"/>
    </source>
</evidence>
<protein>
    <recommendedName>
        <fullName evidence="8">AlgX/AlgJ SGNH hydrolase-like domain-containing protein</fullName>
    </recommendedName>
</protein>
<evidence type="ECO:0000313" key="9">
    <source>
        <dbReference type="EMBL" id="PKR81537.1"/>
    </source>
</evidence>
<keyword evidence="4" id="KW-0732">Signal</keyword>
<evidence type="ECO:0000259" key="8">
    <source>
        <dbReference type="Pfam" id="PF16822"/>
    </source>
</evidence>
<dbReference type="InterPro" id="IPR031811">
    <property type="entry name" value="ALGX/ALGJ_SGNH-like"/>
</dbReference>
<dbReference type="GO" id="GO:0042121">
    <property type="term" value="P:alginic acid biosynthetic process"/>
    <property type="evidence" value="ECO:0007669"/>
    <property type="project" value="UniProtKB-UniPathway"/>
</dbReference>
<dbReference type="AlphaFoldDB" id="A0A2I0R4P2"/>
<dbReference type="GO" id="GO:0042597">
    <property type="term" value="C:periplasmic space"/>
    <property type="evidence" value="ECO:0007669"/>
    <property type="project" value="UniProtKB-SubCell"/>
</dbReference>
<gene>
    <name evidence="9" type="ORF">CW751_03145</name>
</gene>
<keyword evidence="10" id="KW-1185">Reference proteome</keyword>
<evidence type="ECO:0000256" key="7">
    <source>
        <dbReference type="SAM" id="Phobius"/>
    </source>
</evidence>
<evidence type="ECO:0000256" key="5">
    <source>
        <dbReference type="ARBA" id="ARBA00022764"/>
    </source>
</evidence>
<comment type="pathway">
    <text evidence="2">Glycan biosynthesis; alginate biosynthesis.</text>
</comment>
<keyword evidence="7" id="KW-1133">Transmembrane helix</keyword>
<feature type="transmembrane region" description="Helical" evidence="7">
    <location>
        <begin position="12"/>
        <end position="30"/>
    </location>
</feature>
<name>A0A2I0R4P2_9FLAO</name>